<proteinExistence type="predicted"/>
<name>N1VMY1_9LEPT</name>
<feature type="signal peptide" evidence="1">
    <location>
        <begin position="1"/>
        <end position="21"/>
    </location>
</feature>
<dbReference type="EMBL" id="AOGW02000023">
    <property type="protein sequence ID" value="EMY59803.1"/>
    <property type="molecule type" value="Genomic_DNA"/>
</dbReference>
<evidence type="ECO:0000313" key="3">
    <source>
        <dbReference type="Proteomes" id="UP000012371"/>
    </source>
</evidence>
<dbReference type="Proteomes" id="UP000012371">
    <property type="component" value="Unassembled WGS sequence"/>
</dbReference>
<organism evidence="2 3">
    <name type="scientific">Leptospira terpstrae serovar Hualin str. LT 11-33 = ATCC 700639</name>
    <dbReference type="NCBI Taxonomy" id="1257025"/>
    <lineage>
        <taxon>Bacteria</taxon>
        <taxon>Pseudomonadati</taxon>
        <taxon>Spirochaetota</taxon>
        <taxon>Spirochaetia</taxon>
        <taxon>Leptospirales</taxon>
        <taxon>Leptospiraceae</taxon>
        <taxon>Leptospira</taxon>
    </lineage>
</organism>
<dbReference type="STRING" id="1257025.LEP1GSC203_0293"/>
<dbReference type="AlphaFoldDB" id="N1VMY1"/>
<gene>
    <name evidence="2" type="ORF">LEP1GSC203_0293</name>
</gene>
<sequence>MKKISLIIALAVSVFVFHCQSGEKTTLEDSRTILEGNWVLTNNCVRDPSPNPAAWLIISNNRDIKSCYKSTSSVVKGLLIKQSEGNYNIDWQEGPASTAQYPVGGTLNLFGMTTQSSTVCYTRVKGTKYNPPAFCK</sequence>
<dbReference type="OrthoDB" id="329664at2"/>
<evidence type="ECO:0000256" key="1">
    <source>
        <dbReference type="SAM" id="SignalP"/>
    </source>
</evidence>
<keyword evidence="1" id="KW-0732">Signal</keyword>
<keyword evidence="3" id="KW-1185">Reference proteome</keyword>
<reference evidence="2" key="1">
    <citation type="submission" date="2013-03" db="EMBL/GenBank/DDBJ databases">
        <authorList>
            <person name="Harkins D.M."/>
            <person name="Durkin A.S."/>
            <person name="Brinkac L.M."/>
            <person name="Haft D.H."/>
            <person name="Selengut J.D."/>
            <person name="Sanka R."/>
            <person name="DePew J."/>
            <person name="Purushe J."/>
            <person name="Hartskeerl R.A."/>
            <person name="Ahmed A."/>
            <person name="van der Linden H."/>
            <person name="Goris M.G.A."/>
            <person name="Vinetz J.M."/>
            <person name="Sutton G.G."/>
            <person name="Nierman W.C."/>
            <person name="Fouts D.E."/>
        </authorList>
    </citation>
    <scope>NUCLEOTIDE SEQUENCE [LARGE SCALE GENOMIC DNA]</scope>
    <source>
        <strain evidence="2">LT 11-33</strain>
    </source>
</reference>
<evidence type="ECO:0008006" key="4">
    <source>
        <dbReference type="Google" id="ProtNLM"/>
    </source>
</evidence>
<dbReference type="RefSeq" id="WP_002975715.1">
    <property type="nucleotide sequence ID" value="NZ_AOGW02000023.1"/>
</dbReference>
<comment type="caution">
    <text evidence="2">The sequence shown here is derived from an EMBL/GenBank/DDBJ whole genome shotgun (WGS) entry which is preliminary data.</text>
</comment>
<accession>N1VMY1</accession>
<protein>
    <recommendedName>
        <fullName evidence="4">Lipoprotein</fullName>
    </recommendedName>
</protein>
<evidence type="ECO:0000313" key="2">
    <source>
        <dbReference type="EMBL" id="EMY59803.1"/>
    </source>
</evidence>
<feature type="chain" id="PRO_5004112649" description="Lipoprotein" evidence="1">
    <location>
        <begin position="22"/>
        <end position="136"/>
    </location>
</feature>